<dbReference type="SUPFAM" id="SSF51445">
    <property type="entry name" value="(Trans)glycosidases"/>
    <property type="match status" value="1"/>
</dbReference>
<name>A0AAW7XE55_9GAMM</name>
<dbReference type="RefSeq" id="WP_303494545.1">
    <property type="nucleotide sequence ID" value="NZ_JAUOPB010000309.1"/>
</dbReference>
<feature type="non-terminal residue" evidence="2">
    <location>
        <position position="87"/>
    </location>
</feature>
<evidence type="ECO:0000313" key="3">
    <source>
        <dbReference type="Proteomes" id="UP001169760"/>
    </source>
</evidence>
<dbReference type="AlphaFoldDB" id="A0AAW7XE55"/>
<dbReference type="Proteomes" id="UP001169760">
    <property type="component" value="Unassembled WGS sequence"/>
</dbReference>
<feature type="non-terminal residue" evidence="2">
    <location>
        <position position="1"/>
    </location>
</feature>
<gene>
    <name evidence="2" type="ORF">Q4521_21845</name>
</gene>
<comment type="caution">
    <text evidence="2">The sequence shown here is derived from an EMBL/GenBank/DDBJ whole genome shotgun (WGS) entry which is preliminary data.</text>
</comment>
<reference evidence="2" key="1">
    <citation type="submission" date="2023-07" db="EMBL/GenBank/DDBJ databases">
        <title>Genome content predicts the carbon catabolic preferences of heterotrophic bacteria.</title>
        <authorList>
            <person name="Gralka M."/>
        </authorList>
    </citation>
    <scope>NUCLEOTIDE SEQUENCE</scope>
    <source>
        <strain evidence="2">I3M17_2</strain>
    </source>
</reference>
<evidence type="ECO:0008006" key="4">
    <source>
        <dbReference type="Google" id="ProtNLM"/>
    </source>
</evidence>
<feature type="region of interest" description="Disordered" evidence="1">
    <location>
        <begin position="1"/>
        <end position="22"/>
    </location>
</feature>
<dbReference type="InterPro" id="IPR017853">
    <property type="entry name" value="GH"/>
</dbReference>
<evidence type="ECO:0000313" key="2">
    <source>
        <dbReference type="EMBL" id="MDO6425137.1"/>
    </source>
</evidence>
<evidence type="ECO:0000256" key="1">
    <source>
        <dbReference type="SAM" id="MobiDB-lite"/>
    </source>
</evidence>
<accession>A0AAW7XE55</accession>
<dbReference type="EMBL" id="JAUOPB010000309">
    <property type="protein sequence ID" value="MDO6425137.1"/>
    <property type="molecule type" value="Genomic_DNA"/>
</dbReference>
<protein>
    <recommendedName>
        <fullName evidence="4">Alpha-L-fucosidase</fullName>
    </recommendedName>
</protein>
<dbReference type="Gene3D" id="3.20.20.80">
    <property type="entry name" value="Glycosidases"/>
    <property type="match status" value="1"/>
</dbReference>
<organism evidence="2 3">
    <name type="scientific">Saccharophagus degradans</name>
    <dbReference type="NCBI Taxonomy" id="86304"/>
    <lineage>
        <taxon>Bacteria</taxon>
        <taxon>Pseudomonadati</taxon>
        <taxon>Pseudomonadota</taxon>
        <taxon>Gammaproteobacteria</taxon>
        <taxon>Cellvibrionales</taxon>
        <taxon>Cellvibrionaceae</taxon>
        <taxon>Saccharophagus</taxon>
    </lineage>
</organism>
<sequence>DWKHPHAPNREEWGGNPKPEYNPREELYKYGEEHDLQLYVDFMKNQMTELLTKYGPIAGIWLDGIAVPRSTPEKVDELKIQELYDHI</sequence>
<proteinExistence type="predicted"/>